<dbReference type="InterPro" id="IPR056261">
    <property type="entry name" value="FKS1-like_dom2"/>
</dbReference>
<evidence type="ECO:0000256" key="10">
    <source>
        <dbReference type="ARBA" id="ARBA00047777"/>
    </source>
</evidence>
<feature type="transmembrane region" description="Helical" evidence="11">
    <location>
        <begin position="1527"/>
        <end position="1552"/>
    </location>
</feature>
<feature type="domain" description="1,3-beta-glucan synthase component FKS1-like" evidence="12">
    <location>
        <begin position="199"/>
        <end position="313"/>
    </location>
</feature>
<feature type="transmembrane region" description="Helical" evidence="11">
    <location>
        <begin position="1721"/>
        <end position="1745"/>
    </location>
</feature>
<keyword evidence="8 11" id="KW-0472">Membrane</keyword>
<dbReference type="EMBL" id="JBEVYD010000008">
    <property type="protein sequence ID" value="KAL3230948.1"/>
    <property type="molecule type" value="Genomic_DNA"/>
</dbReference>
<evidence type="ECO:0000256" key="2">
    <source>
        <dbReference type="ARBA" id="ARBA00009040"/>
    </source>
</evidence>
<protein>
    <recommendedName>
        <fullName evidence="3">1,3-beta-glucan synthase</fullName>
        <ecNumber evidence="3">2.4.1.34</ecNumber>
    </recommendedName>
    <alternativeName>
        <fullName evidence="9">1,3-beta-D-glucan-UDP glucosyltransferase</fullName>
    </alternativeName>
</protein>
<feature type="transmembrane region" description="Helical" evidence="11">
    <location>
        <begin position="1226"/>
        <end position="1245"/>
    </location>
</feature>
<dbReference type="Proteomes" id="UP001623330">
    <property type="component" value="Unassembled WGS sequence"/>
</dbReference>
<reference evidence="13 14" key="1">
    <citation type="submission" date="2024-05" db="EMBL/GenBank/DDBJ databases">
        <title>Long read based assembly of the Candida bracarensis genome reveals expanded adhesin content.</title>
        <authorList>
            <person name="Marcet-Houben M."/>
            <person name="Ksiezopolska E."/>
            <person name="Gabaldon T."/>
        </authorList>
    </citation>
    <scope>NUCLEOTIDE SEQUENCE [LARGE SCALE GENOMIC DNA]</scope>
    <source>
        <strain evidence="13 14">CBM6</strain>
    </source>
</reference>
<evidence type="ECO:0000256" key="5">
    <source>
        <dbReference type="ARBA" id="ARBA00022679"/>
    </source>
</evidence>
<feature type="transmembrane region" description="Helical" evidence="11">
    <location>
        <begin position="1365"/>
        <end position="1386"/>
    </location>
</feature>
<feature type="transmembrane region" description="Helical" evidence="11">
    <location>
        <begin position="397"/>
        <end position="415"/>
    </location>
</feature>
<feature type="transmembrane region" description="Helical" evidence="11">
    <location>
        <begin position="1564"/>
        <end position="1584"/>
    </location>
</feature>
<feature type="transmembrane region" description="Helical" evidence="11">
    <location>
        <begin position="435"/>
        <end position="457"/>
    </location>
</feature>
<comment type="subcellular location">
    <subcellularLocation>
        <location evidence="1">Membrane</location>
        <topology evidence="1">Multi-pass membrane protein</topology>
    </subcellularLocation>
</comment>
<name>A0ABR4NRJ3_9SACH</name>
<feature type="transmembrane region" description="Helical" evidence="11">
    <location>
        <begin position="1275"/>
        <end position="1299"/>
    </location>
</feature>
<accession>A0ABR4NRJ3</accession>
<keyword evidence="7 11" id="KW-1133">Transmembrane helix</keyword>
<evidence type="ECO:0000313" key="13">
    <source>
        <dbReference type="EMBL" id="KAL3230948.1"/>
    </source>
</evidence>
<feature type="transmembrane region" description="Helical" evidence="11">
    <location>
        <begin position="1393"/>
        <end position="1413"/>
    </location>
</feature>
<dbReference type="InterPro" id="IPR003440">
    <property type="entry name" value="Glyco_trans_48_dom"/>
</dbReference>
<comment type="caution">
    <text evidence="13">The sequence shown here is derived from an EMBL/GenBank/DDBJ whole genome shotgun (WGS) entry which is preliminary data.</text>
</comment>
<evidence type="ECO:0000313" key="14">
    <source>
        <dbReference type="Proteomes" id="UP001623330"/>
    </source>
</evidence>
<gene>
    <name evidence="13" type="ORF">RNJ44_00587</name>
</gene>
<evidence type="ECO:0000259" key="12">
    <source>
        <dbReference type="SMART" id="SM01205"/>
    </source>
</evidence>
<evidence type="ECO:0000256" key="1">
    <source>
        <dbReference type="ARBA" id="ARBA00004141"/>
    </source>
</evidence>
<evidence type="ECO:0000256" key="7">
    <source>
        <dbReference type="ARBA" id="ARBA00022989"/>
    </source>
</evidence>
<feature type="transmembrane region" description="Helical" evidence="11">
    <location>
        <begin position="1484"/>
        <end position="1506"/>
    </location>
</feature>
<dbReference type="PANTHER" id="PTHR12741:SF15">
    <property type="entry name" value="1,3-BETA-GLUCAN SYNTHASE COMPONENT FKS3"/>
    <property type="match status" value="1"/>
</dbReference>
<comment type="similarity">
    <text evidence="2">Belongs to the glycosyltransferase 48 family.</text>
</comment>
<feature type="transmembrane region" description="Helical" evidence="11">
    <location>
        <begin position="567"/>
        <end position="587"/>
    </location>
</feature>
<evidence type="ECO:0000256" key="11">
    <source>
        <dbReference type="SAM" id="Phobius"/>
    </source>
</evidence>
<feature type="transmembrane region" description="Helical" evidence="11">
    <location>
        <begin position="1668"/>
        <end position="1689"/>
    </location>
</feature>
<comment type="catalytic activity">
    <reaction evidence="10">
        <text>[(1-&gt;3)-beta-D-glucosyl](n) + UDP-alpha-D-glucose = [(1-&gt;3)-beta-D-glucosyl](n+1) + UDP + H(+)</text>
        <dbReference type="Rhea" id="RHEA:21476"/>
        <dbReference type="Rhea" id="RHEA-COMP:11146"/>
        <dbReference type="Rhea" id="RHEA-COMP:14303"/>
        <dbReference type="ChEBI" id="CHEBI:15378"/>
        <dbReference type="ChEBI" id="CHEBI:37671"/>
        <dbReference type="ChEBI" id="CHEBI:58223"/>
        <dbReference type="ChEBI" id="CHEBI:58885"/>
        <dbReference type="EC" id="2.4.1.34"/>
    </reaction>
</comment>
<feature type="transmembrane region" description="Helical" evidence="11">
    <location>
        <begin position="1311"/>
        <end position="1334"/>
    </location>
</feature>
<evidence type="ECO:0000256" key="9">
    <source>
        <dbReference type="ARBA" id="ARBA00031935"/>
    </source>
</evidence>
<organism evidence="13 14">
    <name type="scientific">Nakaseomyces bracarensis</name>
    <dbReference type="NCBI Taxonomy" id="273131"/>
    <lineage>
        <taxon>Eukaryota</taxon>
        <taxon>Fungi</taxon>
        <taxon>Dikarya</taxon>
        <taxon>Ascomycota</taxon>
        <taxon>Saccharomycotina</taxon>
        <taxon>Saccharomycetes</taxon>
        <taxon>Saccharomycetales</taxon>
        <taxon>Saccharomycetaceae</taxon>
        <taxon>Nakaseomyces</taxon>
    </lineage>
</organism>
<keyword evidence="14" id="KW-1185">Reference proteome</keyword>
<evidence type="ECO:0000256" key="6">
    <source>
        <dbReference type="ARBA" id="ARBA00022692"/>
    </source>
</evidence>
<dbReference type="Pfam" id="PF14288">
    <property type="entry name" value="FKS1_dom1"/>
    <property type="match status" value="1"/>
</dbReference>
<keyword evidence="5" id="KW-0808">Transferase</keyword>
<feature type="transmembrane region" description="Helical" evidence="11">
    <location>
        <begin position="358"/>
        <end position="377"/>
    </location>
</feature>
<evidence type="ECO:0000256" key="8">
    <source>
        <dbReference type="ARBA" id="ARBA00023136"/>
    </source>
</evidence>
<proteinExistence type="inferred from homology"/>
<feature type="transmembrane region" description="Helical" evidence="11">
    <location>
        <begin position="523"/>
        <end position="546"/>
    </location>
</feature>
<feature type="transmembrane region" description="Helical" evidence="11">
    <location>
        <begin position="464"/>
        <end position="484"/>
    </location>
</feature>
<dbReference type="InterPro" id="IPR026899">
    <property type="entry name" value="FKS1-like_dom1"/>
</dbReference>
<keyword evidence="6 11" id="KW-0812">Transmembrane</keyword>
<sequence>MDISDCSIYSSDKDEGDSPFNLETVEELLGLEYPTWSNDDEVPITRSDLLNLFDDLSRKFGFQENSKINMYHLFLSQLDSRASRTTPHSALVSLHVSYIGGEHANFRKWYFAAQLDLDEELGYQNMKLHGKSKRRNEKLAKERGVSIAEQIAQWKKREQEFANTHPKVIFSQEQLKDDKSNIKVADYKWKLKMNQLTPYQMARQIALYLLCWGEANQLRLTPECLCYIFKCAWDYDEYTLYNQSKEEEIELNYLNDTVTPIYNFLREQLYERKNHEQKWKKRPKDHRNTIGYDDINQLFWYPEGIERIRFIDGKRLVDIPKEKRYIYLKNVMWEKVFYKTYRETRSWMHCITNFNRFWIIHLAPFWFFTSFNSPTLYTKNYVQLVNNQPTKQARLSVMAFGGTITCLIQIFATIFEWQFVPRAWPGAQRLTKRILGLIFCLLINFGPSIYIFGFFDLDVQSQSAYILSICQFITAIITTLFFAIQPLGGLFGSYLNKCNNKRRYVSSQTFTASFPKLSGRSRLFSIGLWLFVFLAKYIESYFFLTLSIRDPIRVLSVLDMSRCRSDVILGTGLCRMQATLTLILILLSDLCLFFLDTYLWYIICNCIFSIVLSFSLGLSSLMPWKNVYSRLPKRLYSKLLANPEIDMKYKPKVVISQVWNAIVVSMYREHLISIEHLQKLLFQKVNSMTADTTTLRSPTFFIAQDDSTFKSLSFFPKDSDAKRRISFFAQSLSTPILEPVPVDCIPSFTVLIPHYSEKILFNLREIIKEETDHSKITVLEYLKYLHPHEWDCYVKDTKILSVERKAANVKINDSQYCLPVEDILENVDTTNKSDNIKEADMIREKIQDMPFRVFGFCSSESIYTLRTRIWASLRSQTLYRTVSGFMNYAKAIKLLYNVENSPVSSFYIGSNSYDKALEIMSNRKFKMVVAMQRYAEFSKEELEGTELLLKAYPNICISYLLVENRLGTDEVYYSCLTNGYAQANKKTGLREPIYKVKLSGNPILGDGKSDNQNHSIIFYRGEYIQVVDANQDNYLEECLKIRSILREFEEFSINTIIPYIPGIEYEEEPPPVAIVGAREYIFSENVGVLGDIAAGKEQTFGTLFARTLAEIGAKLHYGHPDFINGIFMTTRGGLSKAQKGLHLNEDIYGGMNAICRGGKIKHSDYYQCGKGRDLGFNSILNFTTKIGAGMGEQLLSREYYYLGTQLPIDRFLSFFYAHPGFHLNNMFISISLQLFFLLLLNLGAINHETIKCHYDKNKSITSLQLPLGCYNLMPALHWIAIFVFSIFIVFFIAFAPLLVQELLEKGILRSTSRIILHLLSMAPLFEVFVCQVYSSSLLNNMTFGDAKYIPTGRGFAINRVKFALLYSRFSVISIYTGIQIFLMLLFATTSMWLSSLLWFWITVISLCFAPFLFNPHQFSFIDFFLDYRNYLKWLFTGNSRFKKDSWVAYTKHNRARITGYKNRVIDDISEKDSVFGTKTRMWNIFFSEILLSFIVLFFDFSAYIFINAQTGVRKPRKSNSILRLIVVAYLPVVINMLILVLQFLMSIFIYPVTSLLLFKSSGNIIASFTHILSVIIYLLDFELMCFLEGWSFTRTLMLLITSINLQLVSFRLVTILLLTKELRNNKTNLAWWTGRWHNTGIGWRIVLQPFREFIVKTMEMTYFSADFFLGHFLLSIQSPITLFPFIDYWHSMLLFWLRPTHTIIYKRPYSRKALNKRRKITILYFFIFLLILIVVVIAFLTPYFANQIELRTDFILKGTFLDGIVQPRNQYNNDTGTRAPATVLRTKPIMVHYKTFNDQ</sequence>
<evidence type="ECO:0000256" key="3">
    <source>
        <dbReference type="ARBA" id="ARBA00012589"/>
    </source>
</evidence>
<dbReference type="Pfam" id="PF23605">
    <property type="entry name" value="FKS1_dom2"/>
    <property type="match status" value="1"/>
</dbReference>
<dbReference type="SMART" id="SM01205">
    <property type="entry name" value="FKS1_dom1"/>
    <property type="match status" value="1"/>
</dbReference>
<keyword evidence="4" id="KW-0328">Glycosyltransferase</keyword>
<feature type="transmembrane region" description="Helical" evidence="11">
    <location>
        <begin position="599"/>
        <end position="624"/>
    </location>
</feature>
<feature type="transmembrane region" description="Helical" evidence="11">
    <location>
        <begin position="1596"/>
        <end position="1618"/>
    </location>
</feature>
<evidence type="ECO:0000256" key="4">
    <source>
        <dbReference type="ARBA" id="ARBA00022676"/>
    </source>
</evidence>
<dbReference type="PANTHER" id="PTHR12741">
    <property type="entry name" value="LYST-INTERACTING PROTEIN LIP5 DOPAMINE RESPONSIVE PROTEIN DRG-1"/>
    <property type="match status" value="1"/>
</dbReference>
<dbReference type="EC" id="2.4.1.34" evidence="3"/>
<dbReference type="Pfam" id="PF02364">
    <property type="entry name" value="Glucan_synthase"/>
    <property type="match status" value="1"/>
</dbReference>